<organism evidence="2 3">
    <name type="scientific">Cocos nucifera</name>
    <name type="common">Coconut palm</name>
    <dbReference type="NCBI Taxonomy" id="13894"/>
    <lineage>
        <taxon>Eukaryota</taxon>
        <taxon>Viridiplantae</taxon>
        <taxon>Streptophyta</taxon>
        <taxon>Embryophyta</taxon>
        <taxon>Tracheophyta</taxon>
        <taxon>Spermatophyta</taxon>
        <taxon>Magnoliopsida</taxon>
        <taxon>Liliopsida</taxon>
        <taxon>Arecaceae</taxon>
        <taxon>Arecoideae</taxon>
        <taxon>Cocoseae</taxon>
        <taxon>Attaleinae</taxon>
        <taxon>Cocos</taxon>
    </lineage>
</organism>
<dbReference type="PANTHER" id="PTHR32343:SF10">
    <property type="entry name" value="RNA-BINDING REGION RNP-1 DOMAIN-CONTAINING PROTEIN"/>
    <property type="match status" value="1"/>
</dbReference>
<gene>
    <name evidence="2" type="ORF">COCNU_07G003630</name>
</gene>
<accession>A0A8K0IEB5</accession>
<evidence type="ECO:0000313" key="3">
    <source>
        <dbReference type="Proteomes" id="UP000797356"/>
    </source>
</evidence>
<sequence length="163" mass="17589">MAKDAEAVGVPESAVQKAEVVISTMLAKGFILGKDALNKAKALDEKHQFTSAASAKVSSLDKEDRAEQSKSAWALLLSMKRSGKWMRSFRSLRRQSQLLQLLGRRVARAASDVGSKAAKEKVVAEQEHKSFENDIAKVHLPETPSAATGEHSNKPAPAQGLVL</sequence>
<name>A0A8K0IEB5_COCNU</name>
<dbReference type="OrthoDB" id="7763451at2759"/>
<proteinExistence type="predicted"/>
<keyword evidence="3" id="KW-1185">Reference proteome</keyword>
<evidence type="ECO:0000313" key="2">
    <source>
        <dbReference type="EMBL" id="KAG1354251.1"/>
    </source>
</evidence>
<protein>
    <submittedName>
        <fullName evidence="2">Putative binding partner of ACD11 1</fullName>
    </submittedName>
</protein>
<dbReference type="Proteomes" id="UP000797356">
    <property type="component" value="Chromosome 7"/>
</dbReference>
<reference evidence="2" key="2">
    <citation type="submission" date="2019-07" db="EMBL/GenBank/DDBJ databases">
        <authorList>
            <person name="Yang Y."/>
            <person name="Bocs S."/>
            <person name="Baudouin L."/>
        </authorList>
    </citation>
    <scope>NUCLEOTIDE SEQUENCE</scope>
    <source>
        <tissue evidence="2">Spear leaf of Hainan Tall coconut</tissue>
    </source>
</reference>
<dbReference type="AlphaFoldDB" id="A0A8K0IEB5"/>
<feature type="region of interest" description="Disordered" evidence="1">
    <location>
        <begin position="133"/>
        <end position="163"/>
    </location>
</feature>
<comment type="caution">
    <text evidence="2">The sequence shown here is derived from an EMBL/GenBank/DDBJ whole genome shotgun (WGS) entry which is preliminary data.</text>
</comment>
<reference evidence="2" key="1">
    <citation type="journal article" date="2017" name="Gigascience">
        <title>The genome draft of coconut (Cocos nucifera).</title>
        <authorList>
            <person name="Xiao Y."/>
            <person name="Xu P."/>
            <person name="Fan H."/>
            <person name="Baudouin L."/>
            <person name="Xia W."/>
            <person name="Bocs S."/>
            <person name="Xu J."/>
            <person name="Li Q."/>
            <person name="Guo A."/>
            <person name="Zhou L."/>
            <person name="Li J."/>
            <person name="Wu Y."/>
            <person name="Ma Z."/>
            <person name="Armero A."/>
            <person name="Issali A.E."/>
            <person name="Liu N."/>
            <person name="Peng M."/>
            <person name="Yang Y."/>
        </authorList>
    </citation>
    <scope>NUCLEOTIDE SEQUENCE</scope>
    <source>
        <tissue evidence="2">Spear leaf of Hainan Tall coconut</tissue>
    </source>
</reference>
<evidence type="ECO:0000256" key="1">
    <source>
        <dbReference type="SAM" id="MobiDB-lite"/>
    </source>
</evidence>
<dbReference type="PANTHER" id="PTHR32343">
    <property type="entry name" value="SERINE/ARGININE-RICH SPLICING FACTOR"/>
    <property type="match status" value="1"/>
</dbReference>
<dbReference type="EMBL" id="CM017878">
    <property type="protein sequence ID" value="KAG1354251.1"/>
    <property type="molecule type" value="Genomic_DNA"/>
</dbReference>